<evidence type="ECO:0000313" key="9">
    <source>
        <dbReference type="Proteomes" id="UP000006174"/>
    </source>
</evidence>
<keyword evidence="4" id="KW-0238">DNA-binding</keyword>
<protein>
    <submittedName>
        <fullName evidence="8">Related to MutS protein homolog 5</fullName>
    </submittedName>
</protein>
<feature type="compositionally biased region" description="Polar residues" evidence="5">
    <location>
        <begin position="629"/>
        <end position="640"/>
    </location>
</feature>
<dbReference type="Gene3D" id="3.40.50.300">
    <property type="entry name" value="P-loop containing nucleotide triphosphate hydrolases"/>
    <property type="match status" value="1"/>
</dbReference>
<dbReference type="PANTHER" id="PTHR11361:SF20">
    <property type="entry name" value="MUTS PROTEIN HOMOLOG 5"/>
    <property type="match status" value="1"/>
</dbReference>
<dbReference type="InterPro" id="IPR000432">
    <property type="entry name" value="DNA_mismatch_repair_MutS_C"/>
</dbReference>
<evidence type="ECO:0000256" key="1">
    <source>
        <dbReference type="ARBA" id="ARBA00006271"/>
    </source>
</evidence>
<dbReference type="eggNOG" id="KOG0221">
    <property type="taxonomic scope" value="Eukaryota"/>
</dbReference>
<evidence type="ECO:0000259" key="6">
    <source>
        <dbReference type="SMART" id="SM00533"/>
    </source>
</evidence>
<dbReference type="SUPFAM" id="SSF48334">
    <property type="entry name" value="DNA repair protein MutS, domain III"/>
    <property type="match status" value="1"/>
</dbReference>
<evidence type="ECO:0000256" key="2">
    <source>
        <dbReference type="ARBA" id="ARBA00022741"/>
    </source>
</evidence>
<dbReference type="GO" id="GO:0005634">
    <property type="term" value="C:nucleus"/>
    <property type="evidence" value="ECO:0007669"/>
    <property type="project" value="TreeGrafter"/>
</dbReference>
<dbReference type="OMA" id="CSVYFMP"/>
<feature type="compositionally biased region" description="Polar residues" evidence="5">
    <location>
        <begin position="1"/>
        <end position="24"/>
    </location>
</feature>
<dbReference type="GO" id="GO:0005524">
    <property type="term" value="F:ATP binding"/>
    <property type="evidence" value="ECO:0007669"/>
    <property type="project" value="UniProtKB-KW"/>
</dbReference>
<dbReference type="GO" id="GO:0140664">
    <property type="term" value="F:ATP-dependent DNA damage sensor activity"/>
    <property type="evidence" value="ECO:0007669"/>
    <property type="project" value="InterPro"/>
</dbReference>
<evidence type="ECO:0000256" key="4">
    <source>
        <dbReference type="ARBA" id="ARBA00023125"/>
    </source>
</evidence>
<feature type="region of interest" description="Disordered" evidence="5">
    <location>
        <begin position="624"/>
        <end position="664"/>
    </location>
</feature>
<dbReference type="STRING" id="1128400.I2G4X8"/>
<dbReference type="InterPro" id="IPR036187">
    <property type="entry name" value="DNA_mismatch_repair_MutS_sf"/>
</dbReference>
<dbReference type="InterPro" id="IPR045076">
    <property type="entry name" value="MutS"/>
</dbReference>
<evidence type="ECO:0000256" key="5">
    <source>
        <dbReference type="SAM" id="MobiDB-lite"/>
    </source>
</evidence>
<evidence type="ECO:0000259" key="7">
    <source>
        <dbReference type="SMART" id="SM00534"/>
    </source>
</evidence>
<comment type="caution">
    <text evidence="8">The sequence shown here is derived from an EMBL/GenBank/DDBJ whole genome shotgun (WGS) entry which is preliminary data.</text>
</comment>
<name>I2G4X8_USTHO</name>
<feature type="compositionally biased region" description="Polar residues" evidence="5">
    <location>
        <begin position="88"/>
        <end position="104"/>
    </location>
</feature>
<keyword evidence="3" id="KW-0067">ATP-binding</keyword>
<dbReference type="InterPro" id="IPR027417">
    <property type="entry name" value="P-loop_NTPase"/>
</dbReference>
<dbReference type="GO" id="GO:0030983">
    <property type="term" value="F:mismatched DNA binding"/>
    <property type="evidence" value="ECO:0007669"/>
    <property type="project" value="InterPro"/>
</dbReference>
<sequence length="944" mass="104035">MSIATPSHDFNTASQTAPGRSLPTNDERETCHPPITALAIEAQHAKFGCAVFVEEEQQLLLCEDLSCDFAFDDRDQPDLMPVLVPNPIQAQANTGDGHGNNNAHLEQRPSGRDNRLDAAHEGGDDNTDGATPTFSDHAFGFIESLLAQFKPDLIVVSSRCPESFLVMLQHHADQRNSTLQVRSARDFQMTLGLSSIEEATALTRTFAASSVTSGYTSVDEGIMSGLVVLDAKVATAKSPLSIAAVGPLLSSLRSNRDIGRSLTLVSLCLGDYLFLDENSLKSLSICSSDVHGFVHAKEGREGFTILDSHHLLRRWIMLPLAKRNDIRRRHEAVELLVRQESSAELIAIRQALTELGGLPQLCFTLNQGVGTVFSWEKLYKTCNAVLKICSALNGLELAMSGLISDIRFQLIIDPFLRLADKIQEIIDFAESKNKGKVTVKAGLDERLDTLRKTEANLPSLLNREAANLRSNPAFRPTNRINVVYFPQIGYLIVVPAGEVVDMIQDPSLEKPFETQEYVYLRNSRMEFLSDHLGDIASYIADREIEILDELYKLLEESSPALLAAHAALSQLDCLIAFARAATLYDLRRPTLVEEQVVRLKGSRHALKALSDESFVPNDIELQGGVGLQTEGNADDTQSGQDPAREAEDEGQQASQTQGPAEVSNKMDGKCSVMVLTGANSSGKSCLLQQAALAVFLCQCGSFVPATRAELGVFDRILTRMRQDESVASEGSSFTRELGRLHRAMSMSTKRSLVVLDEVGRECRSDDGAGLFIATIDEFLQRGQDCPVVLSATHHLRAIERHLPHSLPILRAHMQTLLLPTLTDLHNSLTYLYRLKPGFAGTSHACHCARLCGVPESVVERADRICRAGLRQWHDLEAMRDEAIVRRLLQLQLGNDVEEGGDEQQMSQQQQVMKIDDEEARKLIHWILCAQDNEMQEEGAAMQGE</sequence>
<dbReference type="SMART" id="SM00533">
    <property type="entry name" value="MUTSd"/>
    <property type="match status" value="1"/>
</dbReference>
<gene>
    <name evidence="8" type="ORF">UHOR_00738</name>
</gene>
<feature type="compositionally biased region" description="Basic and acidic residues" evidence="5">
    <location>
        <begin position="105"/>
        <end position="123"/>
    </location>
</feature>
<feature type="domain" description="DNA mismatch repair protein MutS core" evidence="6">
    <location>
        <begin position="297"/>
        <end position="610"/>
    </location>
</feature>
<comment type="similarity">
    <text evidence="1">Belongs to the DNA mismatch repair MutS family.</text>
</comment>
<organism evidence="8 9">
    <name type="scientific">Ustilago hordei</name>
    <name type="common">Barley covered smut fungus</name>
    <dbReference type="NCBI Taxonomy" id="120017"/>
    <lineage>
        <taxon>Eukaryota</taxon>
        <taxon>Fungi</taxon>
        <taxon>Dikarya</taxon>
        <taxon>Basidiomycota</taxon>
        <taxon>Ustilaginomycotina</taxon>
        <taxon>Ustilaginomycetes</taxon>
        <taxon>Ustilaginales</taxon>
        <taxon>Ustilaginaceae</taxon>
        <taxon>Ustilago</taxon>
    </lineage>
</organism>
<evidence type="ECO:0000313" key="8">
    <source>
        <dbReference type="EMBL" id="CCF54221.1"/>
    </source>
</evidence>
<accession>I2G4X8</accession>
<reference evidence="8 9" key="1">
    <citation type="journal article" date="2012" name="Plant Cell">
        <title>Genome comparison of barley and maize smut fungi reveals targeted loss of RNA silencing components and species-specific presence of transposable elements.</title>
        <authorList>
            <person name="Laurie J.D."/>
            <person name="Ali S."/>
            <person name="Linning R."/>
            <person name="Mannhaupt G."/>
            <person name="Wong P."/>
            <person name="Gueldener U."/>
            <person name="Muensterkoetter M."/>
            <person name="Moore R."/>
            <person name="Kahmann R."/>
            <person name="Bakkeren G."/>
            <person name="Schirawski J."/>
        </authorList>
    </citation>
    <scope>NUCLEOTIDE SEQUENCE [LARGE SCALE GENOMIC DNA]</scope>
    <source>
        <strain evidence="9">Uh4875-4</strain>
    </source>
</reference>
<feature type="region of interest" description="Disordered" evidence="5">
    <location>
        <begin position="1"/>
        <end position="30"/>
    </location>
</feature>
<dbReference type="PANTHER" id="PTHR11361">
    <property type="entry name" value="DNA MISMATCH REPAIR PROTEIN MUTS FAMILY MEMBER"/>
    <property type="match status" value="1"/>
</dbReference>
<dbReference type="Pfam" id="PF05192">
    <property type="entry name" value="MutS_III"/>
    <property type="match status" value="1"/>
</dbReference>
<evidence type="ECO:0000256" key="3">
    <source>
        <dbReference type="ARBA" id="ARBA00022840"/>
    </source>
</evidence>
<feature type="domain" description="DNA mismatch repair proteins mutS family" evidence="7">
    <location>
        <begin position="670"/>
        <end position="866"/>
    </location>
</feature>
<keyword evidence="9" id="KW-1185">Reference proteome</keyword>
<feature type="region of interest" description="Disordered" evidence="5">
    <location>
        <begin position="88"/>
        <end position="131"/>
    </location>
</feature>
<dbReference type="SMART" id="SM00534">
    <property type="entry name" value="MUTSac"/>
    <property type="match status" value="1"/>
</dbReference>
<dbReference type="GO" id="GO:0051026">
    <property type="term" value="P:chiasma assembly"/>
    <property type="evidence" value="ECO:0007669"/>
    <property type="project" value="TreeGrafter"/>
</dbReference>
<dbReference type="Pfam" id="PF00488">
    <property type="entry name" value="MutS_V"/>
    <property type="match status" value="1"/>
</dbReference>
<proteinExistence type="inferred from homology"/>
<dbReference type="Gene3D" id="1.10.1420.10">
    <property type="match status" value="2"/>
</dbReference>
<dbReference type="AlphaFoldDB" id="I2G4X8"/>
<dbReference type="EMBL" id="CAGI01000189">
    <property type="protein sequence ID" value="CCF54221.1"/>
    <property type="molecule type" value="Genomic_DNA"/>
</dbReference>
<dbReference type="Proteomes" id="UP000006174">
    <property type="component" value="Unassembled WGS sequence"/>
</dbReference>
<dbReference type="GO" id="GO:0006298">
    <property type="term" value="P:mismatch repair"/>
    <property type="evidence" value="ECO:0007669"/>
    <property type="project" value="InterPro"/>
</dbReference>
<dbReference type="SUPFAM" id="SSF52540">
    <property type="entry name" value="P-loop containing nucleoside triphosphate hydrolases"/>
    <property type="match status" value="1"/>
</dbReference>
<dbReference type="HOGENOM" id="CLU_002472_8_0_1"/>
<keyword evidence="2" id="KW-0547">Nucleotide-binding</keyword>
<dbReference type="InterPro" id="IPR007696">
    <property type="entry name" value="DNA_mismatch_repair_MutS_core"/>
</dbReference>